<protein>
    <submittedName>
        <fullName evidence="2">Uncharacterized protein</fullName>
    </submittedName>
</protein>
<feature type="compositionally biased region" description="Basic and acidic residues" evidence="1">
    <location>
        <begin position="12"/>
        <end position="34"/>
    </location>
</feature>
<gene>
    <name evidence="2" type="ORF">T4D_14713</name>
</gene>
<organism evidence="2 3">
    <name type="scientific">Trichinella pseudospiralis</name>
    <name type="common">Parasitic roundworm</name>
    <dbReference type="NCBI Taxonomy" id="6337"/>
    <lineage>
        <taxon>Eukaryota</taxon>
        <taxon>Metazoa</taxon>
        <taxon>Ecdysozoa</taxon>
        <taxon>Nematoda</taxon>
        <taxon>Enoplea</taxon>
        <taxon>Dorylaimia</taxon>
        <taxon>Trichinellida</taxon>
        <taxon>Trichinellidae</taxon>
        <taxon>Trichinella</taxon>
    </lineage>
</organism>
<reference evidence="2 3" key="1">
    <citation type="submission" date="2015-01" db="EMBL/GenBank/DDBJ databases">
        <title>Evolution of Trichinella species and genotypes.</title>
        <authorList>
            <person name="Korhonen P.K."/>
            <person name="Edoardo P."/>
            <person name="Giuseppe L.R."/>
            <person name="Gasser R.B."/>
        </authorList>
    </citation>
    <scope>NUCLEOTIDE SEQUENCE [LARGE SCALE GENOMIC DNA]</scope>
    <source>
        <strain evidence="2">ISS470</strain>
    </source>
</reference>
<evidence type="ECO:0000313" key="2">
    <source>
        <dbReference type="EMBL" id="KRY62831.1"/>
    </source>
</evidence>
<sequence>MKNNKCTLEYGKITENDLEYGEKTENHENENETR</sequence>
<proteinExistence type="predicted"/>
<dbReference type="Proteomes" id="UP000054995">
    <property type="component" value="Unassembled WGS sequence"/>
</dbReference>
<name>A0A0V1DML6_TRIPS</name>
<evidence type="ECO:0000256" key="1">
    <source>
        <dbReference type="SAM" id="MobiDB-lite"/>
    </source>
</evidence>
<dbReference type="EMBL" id="JYDT01002946">
    <property type="protein sequence ID" value="KRY62831.1"/>
    <property type="molecule type" value="Genomic_DNA"/>
</dbReference>
<keyword evidence="3" id="KW-1185">Reference proteome</keyword>
<comment type="caution">
    <text evidence="2">The sequence shown here is derived from an EMBL/GenBank/DDBJ whole genome shotgun (WGS) entry which is preliminary data.</text>
</comment>
<accession>A0A0V1DML6</accession>
<evidence type="ECO:0000313" key="3">
    <source>
        <dbReference type="Proteomes" id="UP000054995"/>
    </source>
</evidence>
<dbReference type="AlphaFoldDB" id="A0A0V1DML6"/>
<feature type="region of interest" description="Disordered" evidence="1">
    <location>
        <begin position="1"/>
        <end position="34"/>
    </location>
</feature>